<evidence type="ECO:0000256" key="2">
    <source>
        <dbReference type="ARBA" id="ARBA00010790"/>
    </source>
</evidence>
<reference evidence="9" key="1">
    <citation type="journal article" date="2017" name="Proc. Natl. Acad. Sci. U.S.A.">
        <title>Simulation of Deepwater Horizon oil plume reveals substrate specialization within a complex community of hydrocarbon degraders.</title>
        <authorList>
            <person name="Hu P."/>
            <person name="Dubinsky E.A."/>
            <person name="Probst A.J."/>
            <person name="Wang J."/>
            <person name="Sieber C.M.K."/>
            <person name="Tom L.M."/>
            <person name="Gardinali P."/>
            <person name="Banfield J.F."/>
            <person name="Atlas R.M."/>
            <person name="Andersen G.L."/>
        </authorList>
    </citation>
    <scope>NUCLEOTIDE SEQUENCE [LARGE SCALE GENOMIC DNA]</scope>
</reference>
<dbReference type="InterPro" id="IPR000172">
    <property type="entry name" value="GMC_OxRdtase_N"/>
</dbReference>
<gene>
    <name evidence="8" type="ORF">A9R00_07595</name>
</gene>
<comment type="cofactor">
    <cofactor evidence="1">
        <name>FAD</name>
        <dbReference type="ChEBI" id="CHEBI:57692"/>
    </cofactor>
</comment>
<sequence>MFDFIIVGGGSAGCVLANRLSESGQFKVCLLEAGGENKTPLISMPASMFLLMDHKKYNWRYNSAPEPSQNNREIYCPRGKGLGGSSAINAMLYIRGHDSDYDRWAEEEGAKGWSFKEVLPFFKQSEHQERGGSERHGVGGPLNVTDASKFRPFN</sequence>
<dbReference type="InterPro" id="IPR036188">
    <property type="entry name" value="FAD/NAD-bd_sf"/>
</dbReference>
<evidence type="ECO:0000256" key="3">
    <source>
        <dbReference type="ARBA" id="ARBA00022630"/>
    </source>
</evidence>
<feature type="domain" description="Glucose-methanol-choline oxidoreductase N-terminal" evidence="7">
    <location>
        <begin position="79"/>
        <end position="102"/>
    </location>
</feature>
<dbReference type="InterPro" id="IPR012132">
    <property type="entry name" value="GMC_OxRdtase"/>
</dbReference>
<keyword evidence="3 5" id="KW-0285">Flavoprotein</keyword>
<feature type="non-terminal residue" evidence="8">
    <location>
        <position position="154"/>
    </location>
</feature>
<feature type="region of interest" description="Disordered" evidence="6">
    <location>
        <begin position="126"/>
        <end position="154"/>
    </location>
</feature>
<evidence type="ECO:0000313" key="9">
    <source>
        <dbReference type="Proteomes" id="UP000227088"/>
    </source>
</evidence>
<evidence type="ECO:0000259" key="7">
    <source>
        <dbReference type="PROSITE" id="PS00623"/>
    </source>
</evidence>
<dbReference type="AlphaFoldDB" id="A0A1Y5HWH0"/>
<dbReference type="GO" id="GO:0050660">
    <property type="term" value="F:flavin adenine dinucleotide binding"/>
    <property type="evidence" value="ECO:0007669"/>
    <property type="project" value="InterPro"/>
</dbReference>
<dbReference type="PANTHER" id="PTHR11552">
    <property type="entry name" value="GLUCOSE-METHANOL-CHOLINE GMC OXIDOREDUCTASE"/>
    <property type="match status" value="1"/>
</dbReference>
<proteinExistence type="inferred from homology"/>
<evidence type="ECO:0000256" key="6">
    <source>
        <dbReference type="SAM" id="MobiDB-lite"/>
    </source>
</evidence>
<organism evidence="8 9">
    <name type="scientific">Oleispira antarctica</name>
    <dbReference type="NCBI Taxonomy" id="188908"/>
    <lineage>
        <taxon>Bacteria</taxon>
        <taxon>Pseudomonadati</taxon>
        <taxon>Pseudomonadota</taxon>
        <taxon>Gammaproteobacteria</taxon>
        <taxon>Oceanospirillales</taxon>
        <taxon>Oceanospirillaceae</taxon>
        <taxon>Oleispira</taxon>
    </lineage>
</organism>
<evidence type="ECO:0000256" key="4">
    <source>
        <dbReference type="ARBA" id="ARBA00022827"/>
    </source>
</evidence>
<comment type="similarity">
    <text evidence="2 5">Belongs to the GMC oxidoreductase family.</text>
</comment>
<evidence type="ECO:0000256" key="5">
    <source>
        <dbReference type="RuleBase" id="RU003968"/>
    </source>
</evidence>
<protein>
    <recommendedName>
        <fullName evidence="7">Glucose-methanol-choline oxidoreductase N-terminal domain-containing protein</fullName>
    </recommendedName>
</protein>
<dbReference type="Proteomes" id="UP000227088">
    <property type="component" value="Unassembled WGS sequence"/>
</dbReference>
<dbReference type="Gene3D" id="3.50.50.60">
    <property type="entry name" value="FAD/NAD(P)-binding domain"/>
    <property type="match status" value="1"/>
</dbReference>
<dbReference type="Pfam" id="PF00732">
    <property type="entry name" value="GMC_oxred_N"/>
    <property type="match status" value="1"/>
</dbReference>
<accession>A0A1Y5HWH0</accession>
<dbReference type="PROSITE" id="PS00623">
    <property type="entry name" value="GMC_OXRED_1"/>
    <property type="match status" value="1"/>
</dbReference>
<name>A0A1Y5HWH0_OLEAN</name>
<keyword evidence="4 5" id="KW-0274">FAD</keyword>
<dbReference type="PANTHER" id="PTHR11552:SF147">
    <property type="entry name" value="CHOLINE DEHYDROGENASE, MITOCHONDRIAL"/>
    <property type="match status" value="1"/>
</dbReference>
<evidence type="ECO:0000313" key="8">
    <source>
        <dbReference type="EMBL" id="OUS40133.1"/>
    </source>
</evidence>
<comment type="caution">
    <text evidence="8">The sequence shown here is derived from an EMBL/GenBank/DDBJ whole genome shotgun (WGS) entry which is preliminary data.</text>
</comment>
<dbReference type="SUPFAM" id="SSF51905">
    <property type="entry name" value="FAD/NAD(P)-binding domain"/>
    <property type="match status" value="1"/>
</dbReference>
<evidence type="ECO:0000256" key="1">
    <source>
        <dbReference type="ARBA" id="ARBA00001974"/>
    </source>
</evidence>
<feature type="compositionally biased region" description="Basic and acidic residues" evidence="6">
    <location>
        <begin position="126"/>
        <end position="137"/>
    </location>
</feature>
<dbReference type="EMBL" id="MABE01000430">
    <property type="protein sequence ID" value="OUS40133.1"/>
    <property type="molecule type" value="Genomic_DNA"/>
</dbReference>
<dbReference type="GO" id="GO:0016614">
    <property type="term" value="F:oxidoreductase activity, acting on CH-OH group of donors"/>
    <property type="evidence" value="ECO:0007669"/>
    <property type="project" value="InterPro"/>
</dbReference>